<dbReference type="AlphaFoldDB" id="A0A2B7JVN9"/>
<name>A0A2B7JVN9_CUTAC</name>
<protein>
    <submittedName>
        <fullName evidence="2">ABC transporter ATP-binding protein</fullName>
    </submittedName>
</protein>
<keyword evidence="2" id="KW-0067">ATP-binding</keyword>
<evidence type="ECO:0000256" key="1">
    <source>
        <dbReference type="SAM" id="MobiDB-lite"/>
    </source>
</evidence>
<proteinExistence type="predicted"/>
<dbReference type="GeneID" id="92856825"/>
<dbReference type="EMBL" id="MVCE01000001">
    <property type="protein sequence ID" value="PGF36341.1"/>
    <property type="molecule type" value="Genomic_DNA"/>
</dbReference>
<dbReference type="GO" id="GO:0005524">
    <property type="term" value="F:ATP binding"/>
    <property type="evidence" value="ECO:0007669"/>
    <property type="project" value="UniProtKB-KW"/>
</dbReference>
<feature type="compositionally biased region" description="Basic residues" evidence="1">
    <location>
        <begin position="92"/>
        <end position="109"/>
    </location>
</feature>
<evidence type="ECO:0000313" key="2">
    <source>
        <dbReference type="EMBL" id="PGF36341.1"/>
    </source>
</evidence>
<accession>A0A2B7JVN9</accession>
<sequence>MTCEALEVTGLMRAFDFDAFFGDRVAVLGSNGSSKSHFLRLLAAGGTDPEPGQEPVSDAGIEPVPHAGAPTSTGAPSDETAPHSHQPPSAHSAHRSGPRGPQQHHHRPVGFREFSVRRFSCAAVGNTPARC</sequence>
<gene>
    <name evidence="2" type="ORF">B1B09_01525</name>
</gene>
<dbReference type="RefSeq" id="WP_002519084.1">
    <property type="nucleotide sequence ID" value="NZ_AP022844.1"/>
</dbReference>
<keyword evidence="2" id="KW-0547">Nucleotide-binding</keyword>
<reference evidence="2 3" key="1">
    <citation type="submission" date="2017-02" db="EMBL/GenBank/DDBJ databases">
        <title>Prevalence of linear plasmids in Cutibacterium acnes isolates obtained from cancerous prostatic tissue.</title>
        <authorList>
            <person name="Davidsson S."/>
            <person name="Bruggemann H."/>
        </authorList>
    </citation>
    <scope>NUCLEOTIDE SEQUENCE [LARGE SCALE GENOMIC DNA]</scope>
    <source>
        <strain evidence="2 3">11-78</strain>
    </source>
</reference>
<feature type="region of interest" description="Disordered" evidence="1">
    <location>
        <begin position="44"/>
        <end position="111"/>
    </location>
</feature>
<comment type="caution">
    <text evidence="2">The sequence shown here is derived from an EMBL/GenBank/DDBJ whole genome shotgun (WGS) entry which is preliminary data.</text>
</comment>
<dbReference type="Proteomes" id="UP000226191">
    <property type="component" value="Unassembled WGS sequence"/>
</dbReference>
<organism evidence="2 3">
    <name type="scientific">Cutibacterium acnes</name>
    <name type="common">Propionibacterium acnes</name>
    <dbReference type="NCBI Taxonomy" id="1747"/>
    <lineage>
        <taxon>Bacteria</taxon>
        <taxon>Bacillati</taxon>
        <taxon>Actinomycetota</taxon>
        <taxon>Actinomycetes</taxon>
        <taxon>Propionibacteriales</taxon>
        <taxon>Propionibacteriaceae</taxon>
        <taxon>Cutibacterium</taxon>
    </lineage>
</organism>
<evidence type="ECO:0000313" key="3">
    <source>
        <dbReference type="Proteomes" id="UP000226191"/>
    </source>
</evidence>
<dbReference type="OrthoDB" id="3239744at2"/>